<dbReference type="AlphaFoldDB" id="A0A9W6T0U1"/>
<dbReference type="Proteomes" id="UP001165120">
    <property type="component" value="Unassembled WGS sequence"/>
</dbReference>
<sequence>MPIVRASGWLKTGWKGGRIANTLNPELMRHQAHPSSSKLIGHRPSGIGSITGKRDSDELPSALCGRILVQSNTNHAPATDKHAIQSIPKPNQFSPRSLASFI</sequence>
<dbReference type="EMBL" id="BSXN01000970">
    <property type="protein sequence ID" value="GME70870.1"/>
    <property type="molecule type" value="Genomic_DNA"/>
</dbReference>
<name>A0A9W6T0U1_CANBO</name>
<feature type="region of interest" description="Disordered" evidence="1">
    <location>
        <begin position="33"/>
        <end position="57"/>
    </location>
</feature>
<comment type="caution">
    <text evidence="2">The sequence shown here is derived from an EMBL/GenBank/DDBJ whole genome shotgun (WGS) entry which is preliminary data.</text>
</comment>
<evidence type="ECO:0000313" key="2">
    <source>
        <dbReference type="EMBL" id="GME70870.1"/>
    </source>
</evidence>
<feature type="region of interest" description="Disordered" evidence="1">
    <location>
        <begin position="72"/>
        <end position="102"/>
    </location>
</feature>
<gene>
    <name evidence="2" type="ORF">Cboi02_000299100</name>
</gene>
<keyword evidence="3" id="KW-1185">Reference proteome</keyword>
<evidence type="ECO:0000256" key="1">
    <source>
        <dbReference type="SAM" id="MobiDB-lite"/>
    </source>
</evidence>
<organism evidence="2 3">
    <name type="scientific">Candida boidinii</name>
    <name type="common">Yeast</name>
    <dbReference type="NCBI Taxonomy" id="5477"/>
    <lineage>
        <taxon>Eukaryota</taxon>
        <taxon>Fungi</taxon>
        <taxon>Dikarya</taxon>
        <taxon>Ascomycota</taxon>
        <taxon>Saccharomycotina</taxon>
        <taxon>Pichiomycetes</taxon>
        <taxon>Pichiales</taxon>
        <taxon>Pichiaceae</taxon>
        <taxon>Ogataea</taxon>
        <taxon>Ogataea/Candida clade</taxon>
    </lineage>
</organism>
<evidence type="ECO:0000313" key="3">
    <source>
        <dbReference type="Proteomes" id="UP001165120"/>
    </source>
</evidence>
<protein>
    <submittedName>
        <fullName evidence="2">Unnamed protein product</fullName>
    </submittedName>
</protein>
<accession>A0A9W6T0U1</accession>
<reference evidence="2" key="1">
    <citation type="submission" date="2023-04" db="EMBL/GenBank/DDBJ databases">
        <title>Candida boidinii NBRC 10035.</title>
        <authorList>
            <person name="Ichikawa N."/>
            <person name="Sato H."/>
            <person name="Tonouchi N."/>
        </authorList>
    </citation>
    <scope>NUCLEOTIDE SEQUENCE</scope>
    <source>
        <strain evidence="2">NBRC 10035</strain>
    </source>
</reference>
<proteinExistence type="predicted"/>
<feature type="compositionally biased region" description="Polar residues" evidence="1">
    <location>
        <begin position="88"/>
        <end position="102"/>
    </location>
</feature>